<dbReference type="Pfam" id="PF13302">
    <property type="entry name" value="Acetyltransf_3"/>
    <property type="match status" value="1"/>
</dbReference>
<evidence type="ECO:0000313" key="2">
    <source>
        <dbReference type="EMBL" id="MBB6490596.1"/>
    </source>
</evidence>
<reference evidence="2 5" key="2">
    <citation type="submission" date="2020-08" db="EMBL/GenBank/DDBJ databases">
        <title>Genomic Encyclopedia of Type Strains, Phase IV (KMG-V): Genome sequencing to study the core and pangenomes of soil and plant-associated prokaryotes.</title>
        <authorList>
            <person name="Whitman W."/>
        </authorList>
    </citation>
    <scope>NUCLEOTIDE SEQUENCE [LARGE SCALE GENOMIC DNA]</scope>
    <source>
        <strain evidence="2 5">SEMIA 4059</strain>
    </source>
</reference>
<accession>A0A6P1C211</accession>
<name>A0A6P1C211_RHITR</name>
<keyword evidence="5" id="KW-1185">Reference proteome</keyword>
<dbReference type="PANTHER" id="PTHR43792:SF1">
    <property type="entry name" value="N-ACETYLTRANSFERASE DOMAIN-CONTAINING PROTEIN"/>
    <property type="match status" value="1"/>
</dbReference>
<gene>
    <name evidence="2" type="ORF">GGD45_000986</name>
    <name evidence="3" type="ORF">GXW80_04490</name>
</gene>
<dbReference type="InterPro" id="IPR016181">
    <property type="entry name" value="Acyl_CoA_acyltransferase"/>
</dbReference>
<evidence type="ECO:0000313" key="3">
    <source>
        <dbReference type="EMBL" id="NEV10242.1"/>
    </source>
</evidence>
<dbReference type="RefSeq" id="WP_015340288.1">
    <property type="nucleotide sequence ID" value="NZ_JAADZA010000003.1"/>
</dbReference>
<evidence type="ECO:0000259" key="1">
    <source>
        <dbReference type="PROSITE" id="PS51186"/>
    </source>
</evidence>
<dbReference type="PROSITE" id="PS51186">
    <property type="entry name" value="GNAT"/>
    <property type="match status" value="1"/>
</dbReference>
<evidence type="ECO:0000313" key="4">
    <source>
        <dbReference type="Proteomes" id="UP000471190"/>
    </source>
</evidence>
<dbReference type="GO" id="GO:0016747">
    <property type="term" value="F:acyltransferase activity, transferring groups other than amino-acyl groups"/>
    <property type="evidence" value="ECO:0007669"/>
    <property type="project" value="InterPro"/>
</dbReference>
<reference evidence="3 4" key="1">
    <citation type="submission" date="2020-02" db="EMBL/GenBank/DDBJ databases">
        <title>Draft genome sequence of Rhizobium tropici.</title>
        <authorList>
            <person name="Khayi S."/>
            <person name="Jemo M."/>
        </authorList>
    </citation>
    <scope>NUCLEOTIDE SEQUENCE [LARGE SCALE GENOMIC DNA]</scope>
    <source>
        <strain evidence="3 4">A12</strain>
    </source>
</reference>
<protein>
    <submittedName>
        <fullName evidence="3">GNAT family N-acetyltransferase</fullName>
    </submittedName>
    <submittedName>
        <fullName evidence="2">RimJ/RimL family protein N-acetyltransferase</fullName>
    </submittedName>
</protein>
<evidence type="ECO:0000313" key="5">
    <source>
        <dbReference type="Proteomes" id="UP000526625"/>
    </source>
</evidence>
<keyword evidence="3" id="KW-0808">Transferase</keyword>
<dbReference type="PANTHER" id="PTHR43792">
    <property type="entry name" value="GNAT FAMILY, PUTATIVE (AFU_ORTHOLOGUE AFUA_3G00765)-RELATED-RELATED"/>
    <property type="match status" value="1"/>
</dbReference>
<feature type="domain" description="N-acetyltransferase" evidence="1">
    <location>
        <begin position="9"/>
        <end position="181"/>
    </location>
</feature>
<dbReference type="InterPro" id="IPR000182">
    <property type="entry name" value="GNAT_dom"/>
</dbReference>
<organism evidence="3 4">
    <name type="scientific">Rhizobium tropici</name>
    <dbReference type="NCBI Taxonomy" id="398"/>
    <lineage>
        <taxon>Bacteria</taxon>
        <taxon>Pseudomonadati</taxon>
        <taxon>Pseudomonadota</taxon>
        <taxon>Alphaproteobacteria</taxon>
        <taxon>Hyphomicrobiales</taxon>
        <taxon>Rhizobiaceae</taxon>
        <taxon>Rhizobium/Agrobacterium group</taxon>
        <taxon>Rhizobium</taxon>
    </lineage>
</organism>
<dbReference type="Proteomes" id="UP000471190">
    <property type="component" value="Unassembled WGS sequence"/>
</dbReference>
<dbReference type="Gene3D" id="3.40.630.30">
    <property type="match status" value="1"/>
</dbReference>
<comment type="caution">
    <text evidence="3">The sequence shown here is derived from an EMBL/GenBank/DDBJ whole genome shotgun (WGS) entry which is preliminary data.</text>
</comment>
<proteinExistence type="predicted"/>
<dbReference type="Proteomes" id="UP000526625">
    <property type="component" value="Unassembled WGS sequence"/>
</dbReference>
<dbReference type="SUPFAM" id="SSF55729">
    <property type="entry name" value="Acyl-CoA N-acyltransferases (Nat)"/>
    <property type="match status" value="1"/>
</dbReference>
<sequence length="193" mass="22197">MIITETERLIIRNWRETDHDLAYEINSDEAVMEFFPFRRNRAEADAFFDRVQSMITETGLGLYVLELKESREAIGYCGLMRTNHLEPFVPVGTIEIGWRLVARQWGKGLVTEAARALLAYGFGKLDLDQIVSFAVHNNVRSTAVMARIGMHRVEGGDFDHPNVPDTHPHLKRHVLYRLTEAEWRAQQMEQVGS</sequence>
<dbReference type="AlphaFoldDB" id="A0A6P1C211"/>
<dbReference type="EMBL" id="JAADZA010000003">
    <property type="protein sequence ID" value="NEV10242.1"/>
    <property type="molecule type" value="Genomic_DNA"/>
</dbReference>
<dbReference type="EMBL" id="JACHBF010000002">
    <property type="protein sequence ID" value="MBB6490596.1"/>
    <property type="molecule type" value="Genomic_DNA"/>
</dbReference>
<dbReference type="InterPro" id="IPR051531">
    <property type="entry name" value="N-acetyltransferase"/>
</dbReference>